<dbReference type="FunFam" id="3.40.50.200:FF:000015">
    <property type="entry name" value="Tripeptidyl peptidase A"/>
    <property type="match status" value="1"/>
</dbReference>
<evidence type="ECO:0000259" key="17">
    <source>
        <dbReference type="PROSITE" id="PS51695"/>
    </source>
</evidence>
<dbReference type="EC" id="3.4.14.10" evidence="4"/>
<dbReference type="SUPFAM" id="SSF52743">
    <property type="entry name" value="Subtilisin-like"/>
    <property type="match status" value="1"/>
</dbReference>
<keyword evidence="10 15" id="KW-0720">Serine protease</keyword>
<keyword evidence="19" id="KW-1185">Reference proteome</keyword>
<evidence type="ECO:0000256" key="10">
    <source>
        <dbReference type="ARBA" id="ARBA00022825"/>
    </source>
</evidence>
<feature type="signal peptide" evidence="16">
    <location>
        <begin position="1"/>
        <end position="21"/>
    </location>
</feature>
<dbReference type="AlphaFoldDB" id="A0A2H3K9E9"/>
<evidence type="ECO:0000256" key="14">
    <source>
        <dbReference type="ARBA" id="ARBA00023180"/>
    </source>
</evidence>
<accession>A0A2H3K9E9</accession>
<dbReference type="Gene3D" id="3.40.50.200">
    <property type="entry name" value="Peptidase S8/S53 domain"/>
    <property type="match status" value="1"/>
</dbReference>
<evidence type="ECO:0000256" key="16">
    <source>
        <dbReference type="SAM" id="SignalP"/>
    </source>
</evidence>
<dbReference type="EMBL" id="KB468168">
    <property type="protein sequence ID" value="PCH45047.1"/>
    <property type="molecule type" value="Genomic_DNA"/>
</dbReference>
<dbReference type="GO" id="GO:0004252">
    <property type="term" value="F:serine-type endopeptidase activity"/>
    <property type="evidence" value="ECO:0007669"/>
    <property type="project" value="UniProtKB-UniRule"/>
</dbReference>
<keyword evidence="5" id="KW-0964">Secreted</keyword>
<evidence type="ECO:0000256" key="9">
    <source>
        <dbReference type="ARBA" id="ARBA00022801"/>
    </source>
</evidence>
<evidence type="ECO:0000256" key="13">
    <source>
        <dbReference type="ARBA" id="ARBA00023145"/>
    </source>
</evidence>
<dbReference type="InterPro" id="IPR036852">
    <property type="entry name" value="Peptidase_S8/S53_dom_sf"/>
</dbReference>
<keyword evidence="12" id="KW-0843">Virulence</keyword>
<dbReference type="CDD" id="cd04056">
    <property type="entry name" value="Peptidases_S53"/>
    <property type="match status" value="1"/>
</dbReference>
<evidence type="ECO:0000256" key="1">
    <source>
        <dbReference type="ARBA" id="ARBA00001910"/>
    </source>
</evidence>
<keyword evidence="8 16" id="KW-0732">Signal</keyword>
<dbReference type="Proteomes" id="UP000218811">
    <property type="component" value="Unassembled WGS sequence"/>
</dbReference>
<evidence type="ECO:0000256" key="12">
    <source>
        <dbReference type="ARBA" id="ARBA00023026"/>
    </source>
</evidence>
<evidence type="ECO:0000313" key="18">
    <source>
        <dbReference type="EMBL" id="PCH45047.1"/>
    </source>
</evidence>
<dbReference type="InterPro" id="IPR050819">
    <property type="entry name" value="Tripeptidyl-peptidase_I"/>
</dbReference>
<dbReference type="PROSITE" id="PS51695">
    <property type="entry name" value="SEDOLISIN"/>
    <property type="match status" value="1"/>
</dbReference>
<keyword evidence="9 15" id="KW-0378">Hydrolase</keyword>
<dbReference type="GO" id="GO:0006508">
    <property type="term" value="P:proteolysis"/>
    <property type="evidence" value="ECO:0007669"/>
    <property type="project" value="UniProtKB-KW"/>
</dbReference>
<dbReference type="InterPro" id="IPR000209">
    <property type="entry name" value="Peptidase_S8/S53_dom"/>
</dbReference>
<sequence length="643" mass="68765">MLCAAGPLVVLTLGLLAAGAAVSPRVLHESRSAPPSGWHAVRRAERDTALPLRVGLAQQNLDKLEDYLLDVSHPDSPNYGRHWTAGQVAQTFRPSTEATEAVRAWLLAEGVDAQRIKLSKSGGWVGVDVTVAEAENLLKTRYHVYQYGSEGRVTEHIACSEGYHLPEHVSYHVDVVMPTLHFDVKVRERLGLERRSSRSSKPNAEKMHSGIAHFKTVTKTESNPTDLADCDKQITPNCLRALYNFTYTLQATQNNTVGIVEYSPNAYLDADLDAFFGNFSPSLVGQRPGLVSIDGGYEQTSFAGISINGEADLDVQYAMALVGPTQNVTVYQVGDTVEGGTFNTFLDALDATYCTFEGGDDPSIDPVYPDPYGGYNGTENCGTAPLSYIFSTSYGFTEAYLGSAYIQRQCAEYAKLGLMGVTFIYASGDNGVAGNGECLDATGSESWDGTRFDPGFPSTCPYVTSVGATQIVPGNSVSDKEVACDKNIYSGGGFSNVFALPDWQKDAVQGYLTNYPPPYNGSVYNSTGNSRAYPDIAANGLNYTVVIDGSLQLVAGTSCAAPVVAAILTGVNDARLAAGKGPIGFINPTIYTPDFIAAFNDITSGNNPGCGTDGFSAEPGWDPVTGLGTPNFDKLRARWLELP</sequence>
<evidence type="ECO:0000256" key="8">
    <source>
        <dbReference type="ARBA" id="ARBA00022729"/>
    </source>
</evidence>
<dbReference type="Pfam" id="PF09286">
    <property type="entry name" value="Pro-kuma_activ"/>
    <property type="match status" value="1"/>
</dbReference>
<evidence type="ECO:0000256" key="3">
    <source>
        <dbReference type="ARBA" id="ARBA00004239"/>
    </source>
</evidence>
<evidence type="ECO:0000256" key="6">
    <source>
        <dbReference type="ARBA" id="ARBA00022670"/>
    </source>
</evidence>
<feature type="active site" description="Charge relay system" evidence="15">
    <location>
        <position position="314"/>
    </location>
</feature>
<keyword evidence="7 15" id="KW-0479">Metal-binding</keyword>
<dbReference type="OMA" id="YTMAMAK"/>
<feature type="binding site" evidence="15">
    <location>
        <position position="620"/>
    </location>
    <ligand>
        <name>Ca(2+)</name>
        <dbReference type="ChEBI" id="CHEBI:29108"/>
    </ligand>
</feature>
<reference evidence="18 19" key="1">
    <citation type="journal article" date="2012" name="Science">
        <title>The Paleozoic origin of enzymatic lignin decomposition reconstructed from 31 fungal genomes.</title>
        <authorList>
            <person name="Floudas D."/>
            <person name="Binder M."/>
            <person name="Riley R."/>
            <person name="Barry K."/>
            <person name="Blanchette R.A."/>
            <person name="Henrissat B."/>
            <person name="Martinez A.T."/>
            <person name="Otillar R."/>
            <person name="Spatafora J.W."/>
            <person name="Yadav J.S."/>
            <person name="Aerts A."/>
            <person name="Benoit I."/>
            <person name="Boyd A."/>
            <person name="Carlson A."/>
            <person name="Copeland A."/>
            <person name="Coutinho P.M."/>
            <person name="de Vries R.P."/>
            <person name="Ferreira P."/>
            <person name="Findley K."/>
            <person name="Foster B."/>
            <person name="Gaskell J."/>
            <person name="Glotzer D."/>
            <person name="Gorecki P."/>
            <person name="Heitman J."/>
            <person name="Hesse C."/>
            <person name="Hori C."/>
            <person name="Igarashi K."/>
            <person name="Jurgens J.A."/>
            <person name="Kallen N."/>
            <person name="Kersten P."/>
            <person name="Kohler A."/>
            <person name="Kuees U."/>
            <person name="Kumar T.K.A."/>
            <person name="Kuo A."/>
            <person name="LaButti K."/>
            <person name="Larrondo L.F."/>
            <person name="Lindquist E."/>
            <person name="Ling A."/>
            <person name="Lombard V."/>
            <person name="Lucas S."/>
            <person name="Lundell T."/>
            <person name="Martin R."/>
            <person name="McLaughlin D.J."/>
            <person name="Morgenstern I."/>
            <person name="Morin E."/>
            <person name="Murat C."/>
            <person name="Nagy L.G."/>
            <person name="Nolan M."/>
            <person name="Ohm R.A."/>
            <person name="Patyshakuliyeva A."/>
            <person name="Rokas A."/>
            <person name="Ruiz-Duenas F.J."/>
            <person name="Sabat G."/>
            <person name="Salamov A."/>
            <person name="Samejima M."/>
            <person name="Schmutz J."/>
            <person name="Slot J.C."/>
            <person name="St John F."/>
            <person name="Stenlid J."/>
            <person name="Sun H."/>
            <person name="Sun S."/>
            <person name="Syed K."/>
            <person name="Tsang A."/>
            <person name="Wiebenga A."/>
            <person name="Young D."/>
            <person name="Pisabarro A."/>
            <person name="Eastwood D.C."/>
            <person name="Martin F."/>
            <person name="Cullen D."/>
            <person name="Grigoriev I.V."/>
            <person name="Hibbett D.S."/>
        </authorList>
    </citation>
    <scope>NUCLEOTIDE SEQUENCE [LARGE SCALE GENOMIC DNA]</scope>
    <source>
        <strain evidence="18 19">MD-104</strain>
    </source>
</reference>
<comment type="function">
    <text evidence="2">Secreted tripeptidyl-peptidase which degrades proteins at acidic pHs and is involved in virulence.</text>
</comment>
<feature type="active site" description="Charge relay system" evidence="15">
    <location>
        <position position="558"/>
    </location>
</feature>
<dbReference type="GO" id="GO:0008240">
    <property type="term" value="F:tripeptidyl-peptidase activity"/>
    <property type="evidence" value="ECO:0007669"/>
    <property type="project" value="UniProtKB-EC"/>
</dbReference>
<keyword evidence="14" id="KW-0325">Glycoprotein</keyword>
<dbReference type="PANTHER" id="PTHR14218:SF19">
    <property type="entry name" value="SERINE PROTEASE AORO, PUTATIVE (AFU_ORTHOLOGUE AFUA_6G10250)-RELATED"/>
    <property type="match status" value="1"/>
</dbReference>
<keyword evidence="11 15" id="KW-0106">Calcium</keyword>
<dbReference type="SUPFAM" id="SSF54897">
    <property type="entry name" value="Protease propeptides/inhibitors"/>
    <property type="match status" value="1"/>
</dbReference>
<dbReference type="PROSITE" id="PS00138">
    <property type="entry name" value="SUBTILASE_SER"/>
    <property type="match status" value="1"/>
</dbReference>
<dbReference type="OrthoDB" id="409122at2759"/>
<evidence type="ECO:0000256" key="2">
    <source>
        <dbReference type="ARBA" id="ARBA00002451"/>
    </source>
</evidence>
<feature type="binding site" evidence="15">
    <location>
        <position position="622"/>
    </location>
    <ligand>
        <name>Ca(2+)</name>
        <dbReference type="ChEBI" id="CHEBI:29108"/>
    </ligand>
</feature>
<feature type="domain" description="Peptidase S53" evidence="17">
    <location>
        <begin position="233"/>
        <end position="642"/>
    </location>
</feature>
<organism evidence="18 19">
    <name type="scientific">Wolfiporia cocos (strain MD-104)</name>
    <name type="common">Brown rot fungus</name>
    <dbReference type="NCBI Taxonomy" id="742152"/>
    <lineage>
        <taxon>Eukaryota</taxon>
        <taxon>Fungi</taxon>
        <taxon>Dikarya</taxon>
        <taxon>Basidiomycota</taxon>
        <taxon>Agaricomycotina</taxon>
        <taxon>Agaricomycetes</taxon>
        <taxon>Polyporales</taxon>
        <taxon>Phaeolaceae</taxon>
        <taxon>Wolfiporia</taxon>
    </lineage>
</organism>
<feature type="chain" id="PRO_5013709216" description="tripeptidyl-peptidase II" evidence="16">
    <location>
        <begin position="22"/>
        <end position="643"/>
    </location>
</feature>
<dbReference type="STRING" id="742152.A0A2H3K9E9"/>
<evidence type="ECO:0000256" key="15">
    <source>
        <dbReference type="PROSITE-ProRule" id="PRU01032"/>
    </source>
</evidence>
<feature type="binding site" evidence="15">
    <location>
        <position position="601"/>
    </location>
    <ligand>
        <name>Ca(2+)</name>
        <dbReference type="ChEBI" id="CHEBI:29108"/>
    </ligand>
</feature>
<keyword evidence="6 15" id="KW-0645">Protease</keyword>
<comment type="subcellular location">
    <subcellularLocation>
        <location evidence="3">Secreted</location>
        <location evidence="3">Extracellular space</location>
    </subcellularLocation>
</comment>
<dbReference type="GO" id="GO:0046872">
    <property type="term" value="F:metal ion binding"/>
    <property type="evidence" value="ECO:0007669"/>
    <property type="project" value="UniProtKB-UniRule"/>
</dbReference>
<feature type="binding site" evidence="15">
    <location>
        <position position="602"/>
    </location>
    <ligand>
        <name>Ca(2+)</name>
        <dbReference type="ChEBI" id="CHEBI:29108"/>
    </ligand>
</feature>
<dbReference type="InterPro" id="IPR030400">
    <property type="entry name" value="Sedolisin_dom"/>
</dbReference>
<keyword evidence="13" id="KW-0865">Zymogen</keyword>
<protein>
    <recommendedName>
        <fullName evidence="4">tripeptidyl-peptidase II</fullName>
        <ecNumber evidence="4">3.4.14.10</ecNumber>
    </recommendedName>
</protein>
<dbReference type="PANTHER" id="PTHR14218">
    <property type="entry name" value="PROTEASE S8 TRIPEPTIDYL PEPTIDASE I CLN2"/>
    <property type="match status" value="1"/>
</dbReference>
<dbReference type="GO" id="GO:0005576">
    <property type="term" value="C:extracellular region"/>
    <property type="evidence" value="ECO:0007669"/>
    <property type="project" value="UniProtKB-SubCell"/>
</dbReference>
<dbReference type="SMART" id="SM00944">
    <property type="entry name" value="Pro-kuma_activ"/>
    <property type="match status" value="1"/>
</dbReference>
<dbReference type="Pfam" id="PF00082">
    <property type="entry name" value="Peptidase_S8"/>
    <property type="match status" value="1"/>
</dbReference>
<proteinExistence type="predicted"/>
<gene>
    <name evidence="18" type="ORF">WOLCODRAFT_165574</name>
</gene>
<dbReference type="CDD" id="cd11377">
    <property type="entry name" value="Pro-peptidase_S53"/>
    <property type="match status" value="1"/>
</dbReference>
<name>A0A2H3K9E9_WOLCO</name>
<evidence type="ECO:0000256" key="11">
    <source>
        <dbReference type="ARBA" id="ARBA00022837"/>
    </source>
</evidence>
<evidence type="ECO:0000256" key="7">
    <source>
        <dbReference type="ARBA" id="ARBA00022723"/>
    </source>
</evidence>
<evidence type="ECO:0000256" key="5">
    <source>
        <dbReference type="ARBA" id="ARBA00022525"/>
    </source>
</evidence>
<comment type="catalytic activity">
    <reaction evidence="1">
        <text>Release of an N-terminal tripeptide from a polypeptide.</text>
        <dbReference type="EC" id="3.4.14.10"/>
    </reaction>
</comment>
<comment type="cofactor">
    <cofactor evidence="15">
        <name>Ca(2+)</name>
        <dbReference type="ChEBI" id="CHEBI:29108"/>
    </cofactor>
    <text evidence="15">Binds 1 Ca(2+) ion per subunit.</text>
</comment>
<evidence type="ECO:0000256" key="4">
    <source>
        <dbReference type="ARBA" id="ARBA00012462"/>
    </source>
</evidence>
<evidence type="ECO:0000313" key="19">
    <source>
        <dbReference type="Proteomes" id="UP000218811"/>
    </source>
</evidence>
<feature type="active site" description="Charge relay system" evidence="15">
    <location>
        <position position="310"/>
    </location>
</feature>
<dbReference type="InterPro" id="IPR015366">
    <property type="entry name" value="S53_propep"/>
</dbReference>
<dbReference type="InterPro" id="IPR023828">
    <property type="entry name" value="Peptidase_S8_Ser-AS"/>
</dbReference>